<organism evidence="3 4">
    <name type="scientific">Microbacterium aoyamense</name>
    <dbReference type="NCBI Taxonomy" id="344166"/>
    <lineage>
        <taxon>Bacteria</taxon>
        <taxon>Bacillati</taxon>
        <taxon>Actinomycetota</taxon>
        <taxon>Actinomycetes</taxon>
        <taxon>Micrococcales</taxon>
        <taxon>Microbacteriaceae</taxon>
        <taxon>Microbacterium</taxon>
    </lineage>
</organism>
<gene>
    <name evidence="3" type="ORF">GCM10009775_29130</name>
</gene>
<dbReference type="RefSeq" id="WP_248152847.1">
    <property type="nucleotide sequence ID" value="NZ_BAAAOF010000006.1"/>
</dbReference>
<evidence type="ECO:0000256" key="1">
    <source>
        <dbReference type="ARBA" id="ARBA00006845"/>
    </source>
</evidence>
<feature type="domain" description="Barstar (barnase inhibitor)" evidence="2">
    <location>
        <begin position="1"/>
        <end position="65"/>
    </location>
</feature>
<proteinExistence type="inferred from homology"/>
<dbReference type="EMBL" id="BAAAOF010000006">
    <property type="protein sequence ID" value="GAA1935467.1"/>
    <property type="molecule type" value="Genomic_DNA"/>
</dbReference>
<evidence type="ECO:0000313" key="4">
    <source>
        <dbReference type="Proteomes" id="UP001501343"/>
    </source>
</evidence>
<dbReference type="Pfam" id="PF01337">
    <property type="entry name" value="Barstar"/>
    <property type="match status" value="1"/>
</dbReference>
<dbReference type="InterPro" id="IPR035905">
    <property type="entry name" value="Barstar-like_sf"/>
</dbReference>
<sequence length="122" mass="13962">MATLTIEGSRIDGIPSLYDEFNRVFMADADWRMGESLDALNDVLYAVHGHRVVWHDHARSRRALGITATAEYYREKLRHPEIFNEAVFRERLDAVEAGTGPTYFDIVLEVFADHPQIDLVLS</sequence>
<dbReference type="Gene3D" id="3.30.370.10">
    <property type="entry name" value="Barstar-like"/>
    <property type="match status" value="1"/>
</dbReference>
<evidence type="ECO:0000259" key="2">
    <source>
        <dbReference type="Pfam" id="PF01337"/>
    </source>
</evidence>
<reference evidence="3 4" key="1">
    <citation type="journal article" date="2019" name="Int. J. Syst. Evol. Microbiol.">
        <title>The Global Catalogue of Microorganisms (GCM) 10K type strain sequencing project: providing services to taxonomists for standard genome sequencing and annotation.</title>
        <authorList>
            <consortium name="The Broad Institute Genomics Platform"/>
            <consortium name="The Broad Institute Genome Sequencing Center for Infectious Disease"/>
            <person name="Wu L."/>
            <person name="Ma J."/>
        </authorList>
    </citation>
    <scope>NUCLEOTIDE SEQUENCE [LARGE SCALE GENOMIC DNA]</scope>
    <source>
        <strain evidence="3 4">JCM 14900</strain>
    </source>
</reference>
<dbReference type="SUPFAM" id="SSF52038">
    <property type="entry name" value="Barstar-related"/>
    <property type="match status" value="1"/>
</dbReference>
<name>A0ABN2PZA3_9MICO</name>
<dbReference type="Proteomes" id="UP001501343">
    <property type="component" value="Unassembled WGS sequence"/>
</dbReference>
<comment type="similarity">
    <text evidence="1">Belongs to the barstar family.</text>
</comment>
<evidence type="ECO:0000313" key="3">
    <source>
        <dbReference type="EMBL" id="GAA1935467.1"/>
    </source>
</evidence>
<accession>A0ABN2PZA3</accession>
<comment type="caution">
    <text evidence="3">The sequence shown here is derived from an EMBL/GenBank/DDBJ whole genome shotgun (WGS) entry which is preliminary data.</text>
</comment>
<protein>
    <recommendedName>
        <fullName evidence="2">Barstar (barnase inhibitor) domain-containing protein</fullName>
    </recommendedName>
</protein>
<dbReference type="InterPro" id="IPR000468">
    <property type="entry name" value="Barstar"/>
</dbReference>
<keyword evidence="4" id="KW-1185">Reference proteome</keyword>